<dbReference type="InterPro" id="IPR002136">
    <property type="entry name" value="Ribosomal_uL4"/>
</dbReference>
<geneLocation type="nucleomorph" evidence="5"/>
<proteinExistence type="inferred from homology"/>
<gene>
    <name evidence="5" type="primary">rpl1</name>
    <name evidence="5" type="ORF">CMESO_168</name>
</gene>
<dbReference type="EMBL" id="CP003680">
    <property type="protein sequence ID" value="AFP65354.1"/>
    <property type="molecule type" value="Genomic_DNA"/>
</dbReference>
<reference evidence="5 6" key="1">
    <citation type="journal article" date="2012" name="Genome Biol. Evol.">
        <title>Nucleomorph genome sequence of the cryptophyte alga Chroomonas mesostigmatica CCMP1168 reveals lineage-specific gene loss and genome complexity.</title>
        <authorList>
            <person name="Moore C.E."/>
            <person name="Curtis B."/>
            <person name="Mills T."/>
            <person name="Tanifuji G."/>
            <person name="Archibald J.M."/>
        </authorList>
    </citation>
    <scope>NUCLEOTIDE SEQUENCE [LARGE SCALE GENOMIC DNA]</scope>
    <source>
        <strain evidence="5 6">CCMP1168</strain>
    </source>
</reference>
<dbReference type="GO" id="GO:1990904">
    <property type="term" value="C:ribonucleoprotein complex"/>
    <property type="evidence" value="ECO:0007669"/>
    <property type="project" value="UniProtKB-KW"/>
</dbReference>
<dbReference type="SUPFAM" id="SSF52166">
    <property type="entry name" value="Ribosomal protein L4"/>
    <property type="match status" value="1"/>
</dbReference>
<dbReference type="PANTHER" id="PTHR19431">
    <property type="entry name" value="60S RIBOSOMAL PROTEIN L4"/>
    <property type="match status" value="1"/>
</dbReference>
<dbReference type="Gene3D" id="3.40.1370.10">
    <property type="match status" value="1"/>
</dbReference>
<evidence type="ECO:0000256" key="4">
    <source>
        <dbReference type="SAM" id="MobiDB-lite"/>
    </source>
</evidence>
<organism evidence="5 6">
    <name type="scientific">Chroomonas mesostigmatica CCMP1168</name>
    <dbReference type="NCBI Taxonomy" id="1195612"/>
    <lineage>
        <taxon>Eukaryota</taxon>
        <taxon>Cryptophyceae</taxon>
        <taxon>Pyrenomonadales</taxon>
        <taxon>Chroomonadaceae</taxon>
        <taxon>Chroomonas</taxon>
    </lineage>
</organism>
<dbReference type="InterPro" id="IPR023574">
    <property type="entry name" value="Ribosomal_uL4_dom_sf"/>
</dbReference>
<evidence type="ECO:0000256" key="1">
    <source>
        <dbReference type="ARBA" id="ARBA00010528"/>
    </source>
</evidence>
<evidence type="ECO:0000313" key="6">
    <source>
        <dbReference type="Proteomes" id="UP000243348"/>
    </source>
</evidence>
<dbReference type="GO" id="GO:0006412">
    <property type="term" value="P:translation"/>
    <property type="evidence" value="ECO:0007669"/>
    <property type="project" value="InterPro"/>
</dbReference>
<dbReference type="Proteomes" id="UP000243348">
    <property type="component" value="Nucleomorph 1"/>
</dbReference>
<keyword evidence="3" id="KW-0687">Ribonucleoprotein</keyword>
<sequence>MSISAVNVYSCIDGVAIDQLKLPDIFSSPIRIDILKFVHLNMAKNKRQVYSVNHSAGMNTSSKSWGTGRAVSRVPRVPGGGTNRSGQGAVTNMCRGGRMFSPTTVWRKWHHKINKNHRKQAIMTAIATSGFVSLVRARGYNLEKIPEIPLVVESSVESMVQTKSGKNLLKYLGVYDEKKKKKFRAGKGKMRNRKFKNYIGPLMIYENNLRCFRNISGIQLCSINSLNLLALAPGGHVGRFCIWTYKSFMKLDLMFSLFKNEKQHKNSNVIPKNLIFSKDLKNFFVSIGKKR</sequence>
<evidence type="ECO:0000313" key="5">
    <source>
        <dbReference type="EMBL" id="AFP65354.1"/>
    </source>
</evidence>
<evidence type="ECO:0000256" key="2">
    <source>
        <dbReference type="ARBA" id="ARBA00022980"/>
    </source>
</evidence>
<dbReference type="GO" id="GO:0003735">
    <property type="term" value="F:structural constituent of ribosome"/>
    <property type="evidence" value="ECO:0007669"/>
    <property type="project" value="InterPro"/>
</dbReference>
<dbReference type="GO" id="GO:0005840">
    <property type="term" value="C:ribosome"/>
    <property type="evidence" value="ECO:0007669"/>
    <property type="project" value="UniProtKB-KW"/>
</dbReference>
<feature type="region of interest" description="Disordered" evidence="4">
    <location>
        <begin position="61"/>
        <end position="93"/>
    </location>
</feature>
<dbReference type="Pfam" id="PF00573">
    <property type="entry name" value="Ribosomal_L4"/>
    <property type="match status" value="1"/>
</dbReference>
<accession>J7G2U8</accession>
<comment type="similarity">
    <text evidence="1">Belongs to the universal ribosomal protein uL4 family.</text>
</comment>
<keyword evidence="5" id="KW-0542">Nucleomorph</keyword>
<name>J7G2U8_9CRYP</name>
<dbReference type="AlphaFoldDB" id="J7G2U8"/>
<keyword evidence="2 5" id="KW-0689">Ribosomal protein</keyword>
<evidence type="ECO:0000256" key="3">
    <source>
        <dbReference type="ARBA" id="ARBA00023274"/>
    </source>
</evidence>
<dbReference type="InterPro" id="IPR045240">
    <property type="entry name" value="Ribosomal_uL4_euk/arch"/>
</dbReference>
<protein>
    <submittedName>
        <fullName evidence="5">60S ribosomal protein L1</fullName>
    </submittedName>
</protein>